<dbReference type="EMBL" id="VIFM01000031">
    <property type="protein sequence ID" value="TQF15999.1"/>
    <property type="molecule type" value="Genomic_DNA"/>
</dbReference>
<evidence type="ECO:0000313" key="3">
    <source>
        <dbReference type="Proteomes" id="UP000315369"/>
    </source>
</evidence>
<evidence type="ECO:0000256" key="1">
    <source>
        <dbReference type="SAM" id="SignalP"/>
    </source>
</evidence>
<proteinExistence type="predicted"/>
<dbReference type="Proteomes" id="UP000315369">
    <property type="component" value="Unassembled WGS sequence"/>
</dbReference>
<comment type="caution">
    <text evidence="2">The sequence shown here is derived from an EMBL/GenBank/DDBJ whole genome shotgun (WGS) entry which is preliminary data.</text>
</comment>
<accession>A0A540X469</accession>
<dbReference type="RefSeq" id="WP_141642309.1">
    <property type="nucleotide sequence ID" value="NZ_VIFM01000031.1"/>
</dbReference>
<keyword evidence="1" id="KW-0732">Signal</keyword>
<feature type="signal peptide" evidence="1">
    <location>
        <begin position="1"/>
        <end position="26"/>
    </location>
</feature>
<protein>
    <submittedName>
        <fullName evidence="2">Neuromedin U</fullName>
    </submittedName>
</protein>
<evidence type="ECO:0000313" key="2">
    <source>
        <dbReference type="EMBL" id="TQF15999.1"/>
    </source>
</evidence>
<reference evidence="2 3" key="1">
    <citation type="submission" date="2019-06" db="EMBL/GenBank/DDBJ databases">
        <authorList>
            <person name="Livingstone P."/>
            <person name="Whitworth D."/>
        </authorList>
    </citation>
    <scope>NUCLEOTIDE SEQUENCE [LARGE SCALE GENOMIC DNA]</scope>
    <source>
        <strain evidence="2 3">AM401</strain>
    </source>
</reference>
<dbReference type="AlphaFoldDB" id="A0A540X469"/>
<feature type="chain" id="PRO_5022201064" evidence="1">
    <location>
        <begin position="27"/>
        <end position="287"/>
    </location>
</feature>
<dbReference type="OrthoDB" id="9809066at2"/>
<sequence>MRAPGAGRGGALAVMLLLTGPLLSSAEEQQPPSPPGGDADQQELAKAVQNPVAPLISVPLQNNLDLGVDPGDRVRNTLNIQPVVPLPLTHDFNVIARLIVPILYQPDLAEGSGGTFGLGDTSATFFVAPKKPGLFIWGIGPAFLLPTGTADALGTGKWSVGPSVVALVQPSPWSIGVLANNVFSVFGDDERETVNQLLLQYFISYNLPKGWYVTSAPILTANWEAPSGEQWTIPFGLGAGKVFTVGKQALNGSVSAYYNAIRPDLPGAAEWQLRVQLSFLFPLNKKH</sequence>
<organism evidence="2 3">
    <name type="scientific">Myxococcus llanfairpwllgwyngyllgogerychwyrndrobwllllantysiliogogogochensis</name>
    <dbReference type="NCBI Taxonomy" id="2590453"/>
    <lineage>
        <taxon>Bacteria</taxon>
        <taxon>Pseudomonadati</taxon>
        <taxon>Myxococcota</taxon>
        <taxon>Myxococcia</taxon>
        <taxon>Myxococcales</taxon>
        <taxon>Cystobacterineae</taxon>
        <taxon>Myxococcaceae</taxon>
        <taxon>Myxococcus</taxon>
    </lineage>
</organism>
<name>A0A540X469_9BACT</name>
<gene>
    <name evidence="2" type="ORF">FJV41_10530</name>
</gene>
<keyword evidence="3" id="KW-1185">Reference proteome</keyword>